<name>A0ACC2VD11_9TREE</name>
<evidence type="ECO:0000313" key="2">
    <source>
        <dbReference type="Proteomes" id="UP001227268"/>
    </source>
</evidence>
<protein>
    <submittedName>
        <fullName evidence="1">Uncharacterized protein</fullName>
    </submittedName>
</protein>
<sequence>MAVEKRTREETGSRPTKKVKTDDASTKKPSAAPRPVFTSSLVTEETDFPRGGGTSLTPFEYKGVREEGRREAEKDIAEERNKRKAAALKRAKNKDKPKTKDGEEIDKDLIRVEHLNYKRLLPGTRLLARVQAILPLHLIVSLPNQLLAHVPITEVSGVLTERLTKGEKDDEDMEVDANAEEEDAEDGDAPELGQLYQPGQYVSGIVTQNFPSESSNKSFLGMYTPTEQTRLASRIEMSLRPEKVNEGVMKADVTTGFRLTGTLKSEEDHGWSVDLGVKDVEGFVKKEEVAGKTIYAGQVLDFVVSSATGRLAQLTLDETQNKRTLGPDVYTNVSSILPGHLISCLITAIVPAGLNVKISGFFDGTIDITHLGIGEKDIEKEFKLGKRIKARIIYDNLANTPKRFGLSILPHIIDLSSPKAAKGQGDLESVLPIGSFMERVNVVRVAKDFGLECQTQEGYHAFVHISHVADERPAALSSTTGTWRVGTKHKARVIGHSPMDGVILLSFEKRVLEQRFMQVSEIKVGEVMKGTINRFTDKAIFINVSGSVDGVVWPLHYADIQLKHPEKRFKAGNTVKCRVFAIEPEKSRVKLTLKKSLVDSKFATPASFEEYQSDMVVSGVVSKIFEKGCLVELFGGQVAYVPLAEASESFIKDLHSIFFVGKPVNVKITSIDRETRKMFASVKQALPTYVAKAAVEVDDIVNGEIAAVHQDQIAMKVLPSGAKGILSIANLAHFRSANIASLRKDLKIGETLENLKVVAKNPDNGLLILVNQQSEEDAEKTRNKISGGLEMSALSPGQVFPARVAAKNNQSYILKVTKNIKGRLHFTDMSDDYDTIQELANSQIVKCSVIKVDTESNQIDFSTRQSRFDGTAAVKDKEINGLDDLKVGQKIRGFVKNISSGGVYVALGRNVTARVMIKELFDDYVADWQPRFQVNQIVQGKITGVDAKKNQVEMSFKKKPGKASGKQKSTAGLADFTVGQKVDTLVRKVEPYGVFLRIDGTNLSGLCHRSEVSDDPNADVANALSSYREGDKLKAKIVSIDTETNKISFGIKPSYFSSEDFGQTDADKAAADEKMDVSEDEEEKNVDAMDTDAEDDEDEDDDDEDDDELDEDDMLMLGDDASGEELEDEESGDEIVMQPQAKKSKKSAATTSESASVPSLEIKGGFSWTGADANTANADDETDDDSEDESGAEDDAHSKHAKSKKRKPHAPYQDLTGDVHTKRPESTEEFERALVGSPNSSFLWVQYMSFQLELSEIDKAREIGRRALRTISYREEEEKLNVWMALLNLENAHGTAESFEKLFKEAAQYNDAETIHLRVADVLAQTGKNEAAEDIYKRATKKFGQRVEVWSAFAEFYFNREDPESARALLSRSMKSLPESEHVKVIERFALLEFRLGEAERGKTIYEGLVDKYPKKLNLWNSYIDQVGKQGDIQGVRNLVDRAFDQKLNAHKAKFLFKKLLSLETRIGDAAGQERAKEKAREWVTKHAA</sequence>
<organism evidence="1 2">
    <name type="scientific">Naganishia friedmannii</name>
    <dbReference type="NCBI Taxonomy" id="89922"/>
    <lineage>
        <taxon>Eukaryota</taxon>
        <taxon>Fungi</taxon>
        <taxon>Dikarya</taxon>
        <taxon>Basidiomycota</taxon>
        <taxon>Agaricomycotina</taxon>
        <taxon>Tremellomycetes</taxon>
        <taxon>Filobasidiales</taxon>
        <taxon>Filobasidiaceae</taxon>
        <taxon>Naganishia</taxon>
    </lineage>
</organism>
<proteinExistence type="predicted"/>
<gene>
    <name evidence="1" type="ORF">QFC21_004861</name>
</gene>
<evidence type="ECO:0000313" key="1">
    <source>
        <dbReference type="EMBL" id="KAJ9097192.1"/>
    </source>
</evidence>
<dbReference type="EMBL" id="JASBWT010000017">
    <property type="protein sequence ID" value="KAJ9097192.1"/>
    <property type="molecule type" value="Genomic_DNA"/>
</dbReference>
<accession>A0ACC2VD11</accession>
<reference evidence="1" key="1">
    <citation type="submission" date="2023-04" db="EMBL/GenBank/DDBJ databases">
        <title>Draft Genome sequencing of Naganishia species isolated from polar environments using Oxford Nanopore Technology.</title>
        <authorList>
            <person name="Leo P."/>
            <person name="Venkateswaran K."/>
        </authorList>
    </citation>
    <scope>NUCLEOTIDE SEQUENCE</scope>
    <source>
        <strain evidence="1">MNA-CCFEE 5423</strain>
    </source>
</reference>
<dbReference type="Proteomes" id="UP001227268">
    <property type="component" value="Unassembled WGS sequence"/>
</dbReference>
<comment type="caution">
    <text evidence="1">The sequence shown here is derived from an EMBL/GenBank/DDBJ whole genome shotgun (WGS) entry which is preliminary data.</text>
</comment>
<keyword evidence="2" id="KW-1185">Reference proteome</keyword>